<dbReference type="AlphaFoldDB" id="A0A1M6JK91"/>
<evidence type="ECO:0000313" key="2">
    <source>
        <dbReference type="EMBL" id="SHJ47079.1"/>
    </source>
</evidence>
<keyword evidence="1" id="KW-1133">Transmembrane helix</keyword>
<accession>A0A1M6JK91</accession>
<name>A0A1M6JK91_9FLAO</name>
<dbReference type="EMBL" id="FQYP01000009">
    <property type="protein sequence ID" value="SHJ47079.1"/>
    <property type="molecule type" value="Genomic_DNA"/>
</dbReference>
<dbReference type="STRING" id="570521.SAMN04488508_109110"/>
<feature type="transmembrane region" description="Helical" evidence="1">
    <location>
        <begin position="84"/>
        <end position="103"/>
    </location>
</feature>
<reference evidence="3" key="1">
    <citation type="submission" date="2016-11" db="EMBL/GenBank/DDBJ databases">
        <authorList>
            <person name="Varghese N."/>
            <person name="Submissions S."/>
        </authorList>
    </citation>
    <scope>NUCLEOTIDE SEQUENCE [LARGE SCALE GENOMIC DNA]</scope>
    <source>
        <strain evidence="3">DSM 22623</strain>
    </source>
</reference>
<dbReference type="RefSeq" id="WP_073319909.1">
    <property type="nucleotide sequence ID" value="NZ_FQYP01000009.1"/>
</dbReference>
<dbReference type="OrthoDB" id="958761at2"/>
<dbReference type="Pfam" id="PF13174">
    <property type="entry name" value="TPR_6"/>
    <property type="match status" value="1"/>
</dbReference>
<evidence type="ECO:0000256" key="1">
    <source>
        <dbReference type="SAM" id="Phobius"/>
    </source>
</evidence>
<protein>
    <recommendedName>
        <fullName evidence="4">Tetratricopeptide repeat-containing protein</fullName>
    </recommendedName>
</protein>
<dbReference type="Gene3D" id="1.25.40.10">
    <property type="entry name" value="Tetratricopeptide repeat domain"/>
    <property type="match status" value="1"/>
</dbReference>
<dbReference type="SUPFAM" id="SSF48452">
    <property type="entry name" value="TPR-like"/>
    <property type="match status" value="1"/>
</dbReference>
<organism evidence="2 3">
    <name type="scientific">Aquimarina spongiae</name>
    <dbReference type="NCBI Taxonomy" id="570521"/>
    <lineage>
        <taxon>Bacteria</taxon>
        <taxon>Pseudomonadati</taxon>
        <taxon>Bacteroidota</taxon>
        <taxon>Flavobacteriia</taxon>
        <taxon>Flavobacteriales</taxon>
        <taxon>Flavobacteriaceae</taxon>
        <taxon>Aquimarina</taxon>
    </lineage>
</organism>
<keyword evidence="1" id="KW-0812">Transmembrane</keyword>
<keyword evidence="1" id="KW-0472">Membrane</keyword>
<dbReference type="InterPro" id="IPR019734">
    <property type="entry name" value="TPR_rpt"/>
</dbReference>
<evidence type="ECO:0008006" key="4">
    <source>
        <dbReference type="Google" id="ProtNLM"/>
    </source>
</evidence>
<proteinExistence type="predicted"/>
<dbReference type="Proteomes" id="UP000184432">
    <property type="component" value="Unassembled WGS sequence"/>
</dbReference>
<evidence type="ECO:0000313" key="3">
    <source>
        <dbReference type="Proteomes" id="UP000184432"/>
    </source>
</evidence>
<dbReference type="InterPro" id="IPR011990">
    <property type="entry name" value="TPR-like_helical_dom_sf"/>
</dbReference>
<sequence>MERNQELFEKIEGYLNKTLSQEELTAFEKEVMASTALQEEVEKHRVLHETLSDTDTLAFREKLIRISQEIKAEEQATSSGSSHYWKIAASIAVIIGVSALLWFSGFGKDQNEDLYATYYEPFPVEDTTRGEDTQGFVDVLTEYSKGEYQQILPKLEEIVNAKQTDSLGNRSSTNQFNLYLGNSYMNTNQEKKAILVFESIAKSSKYYENAQWYLGLTYLKLGKPTKTKSILEGLIQYNGVYKDKSVKLLEELP</sequence>
<keyword evidence="3" id="KW-1185">Reference proteome</keyword>
<gene>
    <name evidence="2" type="ORF">SAMN04488508_109110</name>
</gene>